<dbReference type="PROSITE" id="PS51679">
    <property type="entry name" value="SAM_MT_C5"/>
    <property type="match status" value="1"/>
</dbReference>
<reference evidence="8 9" key="1">
    <citation type="submission" date="2018-08" db="EMBL/GenBank/DDBJ databases">
        <title>A genome reference for cultivated species of the human gut microbiota.</title>
        <authorList>
            <person name="Zou Y."/>
            <person name="Xue W."/>
            <person name="Luo G."/>
        </authorList>
    </citation>
    <scope>NUCLEOTIDE SEQUENCE [LARGE SCALE GENOMIC DNA]</scope>
    <source>
        <strain evidence="8 9">OM06-4</strain>
    </source>
</reference>
<feature type="active site" evidence="5">
    <location>
        <position position="70"/>
    </location>
</feature>
<keyword evidence="1 5" id="KW-0489">Methyltransferase</keyword>
<dbReference type="Gene3D" id="3.90.120.10">
    <property type="entry name" value="DNA Methylase, subunit A, domain 2"/>
    <property type="match status" value="1"/>
</dbReference>
<comment type="catalytic activity">
    <reaction evidence="7">
        <text>a 2'-deoxycytidine in DNA + S-adenosyl-L-methionine = a 5-methyl-2'-deoxycytidine in DNA + S-adenosyl-L-homocysteine + H(+)</text>
        <dbReference type="Rhea" id="RHEA:13681"/>
        <dbReference type="Rhea" id="RHEA-COMP:11369"/>
        <dbReference type="Rhea" id="RHEA-COMP:11370"/>
        <dbReference type="ChEBI" id="CHEBI:15378"/>
        <dbReference type="ChEBI" id="CHEBI:57856"/>
        <dbReference type="ChEBI" id="CHEBI:59789"/>
        <dbReference type="ChEBI" id="CHEBI:85452"/>
        <dbReference type="ChEBI" id="CHEBI:85454"/>
        <dbReference type="EC" id="2.1.1.37"/>
    </reaction>
</comment>
<evidence type="ECO:0000313" key="8">
    <source>
        <dbReference type="EMBL" id="RGD86563.1"/>
    </source>
</evidence>
<dbReference type="PRINTS" id="PR00105">
    <property type="entry name" value="C5METTRFRASE"/>
</dbReference>
<name>A0A3E3EF85_9FIRM</name>
<dbReference type="Pfam" id="PF00145">
    <property type="entry name" value="DNA_methylase"/>
    <property type="match status" value="1"/>
</dbReference>
<comment type="caution">
    <text evidence="8">The sequence shown here is derived from an EMBL/GenBank/DDBJ whole genome shotgun (WGS) entry which is preliminary data.</text>
</comment>
<evidence type="ECO:0000313" key="9">
    <source>
        <dbReference type="Proteomes" id="UP000261032"/>
    </source>
</evidence>
<dbReference type="PROSITE" id="PS00094">
    <property type="entry name" value="C5_MTASE_1"/>
    <property type="match status" value="1"/>
</dbReference>
<keyword evidence="3 5" id="KW-0949">S-adenosyl-L-methionine</keyword>
<protein>
    <recommendedName>
        <fullName evidence="7">Cytosine-specific methyltransferase</fullName>
        <ecNumber evidence="7">2.1.1.37</ecNumber>
    </recommendedName>
</protein>
<proteinExistence type="inferred from homology"/>
<evidence type="ECO:0000256" key="6">
    <source>
        <dbReference type="RuleBase" id="RU000416"/>
    </source>
</evidence>
<evidence type="ECO:0000256" key="7">
    <source>
        <dbReference type="RuleBase" id="RU000417"/>
    </source>
</evidence>
<evidence type="ECO:0000256" key="1">
    <source>
        <dbReference type="ARBA" id="ARBA00022603"/>
    </source>
</evidence>
<dbReference type="GO" id="GO:0003886">
    <property type="term" value="F:DNA (cytosine-5-)-methyltransferase activity"/>
    <property type="evidence" value="ECO:0007669"/>
    <property type="project" value="UniProtKB-EC"/>
</dbReference>
<dbReference type="PANTHER" id="PTHR46098">
    <property type="entry name" value="TRNA (CYTOSINE(38)-C(5))-METHYLTRANSFERASE"/>
    <property type="match status" value="1"/>
</dbReference>
<dbReference type="InterPro" id="IPR001525">
    <property type="entry name" value="C5_MeTfrase"/>
</dbReference>
<organism evidence="8 9">
    <name type="scientific">Thomasclavelia ramosa</name>
    <dbReference type="NCBI Taxonomy" id="1547"/>
    <lineage>
        <taxon>Bacteria</taxon>
        <taxon>Bacillati</taxon>
        <taxon>Bacillota</taxon>
        <taxon>Erysipelotrichia</taxon>
        <taxon>Erysipelotrichales</taxon>
        <taxon>Coprobacillaceae</taxon>
        <taxon>Thomasclavelia</taxon>
    </lineage>
</organism>
<dbReference type="Gene3D" id="3.40.50.150">
    <property type="entry name" value="Vaccinia Virus protein VP39"/>
    <property type="match status" value="1"/>
</dbReference>
<dbReference type="EC" id="2.1.1.37" evidence="7"/>
<dbReference type="AlphaFoldDB" id="A0A3E3EF85"/>
<dbReference type="Proteomes" id="UP000261032">
    <property type="component" value="Unassembled WGS sequence"/>
</dbReference>
<keyword evidence="2 5" id="KW-0808">Transferase</keyword>
<sequence length="328" mass="37691">MLKLLELFGGIGAPRKSLENLGIDIKSIDYVEILPCAVKAYDSIFSNNHKPQDITTWNLDVDVLVHGSPCQDFSKNGLNNIKTGRSILFERTLEIIEKDLNKLPKVLLWENVPNLASKRHKHHLNHYLNETSRLGYTNFQAILKASDYNIPQARDRLYVVSILGDNEFDFPKAKPLEKDIRYYLDYDVDFKDYRLTDNELNIFFEKDNQLCVKEATKLGYKVISEFDTINVEFPNSKTRRGRVGDKVAKTLTTQPRQAIYYNNQLRLLTAKEHFRLMGYTDNDYFRIKKSGITDKQISALAGNSICVPVLEEIFKSLIDCGAIDEAIL</sequence>
<dbReference type="InterPro" id="IPR050750">
    <property type="entry name" value="C5-MTase"/>
</dbReference>
<evidence type="ECO:0000256" key="3">
    <source>
        <dbReference type="ARBA" id="ARBA00022691"/>
    </source>
</evidence>
<gene>
    <name evidence="8" type="primary">dcm</name>
    <name evidence="8" type="ORF">DXB93_05210</name>
</gene>
<dbReference type="EMBL" id="QUSL01000005">
    <property type="protein sequence ID" value="RGD86563.1"/>
    <property type="molecule type" value="Genomic_DNA"/>
</dbReference>
<dbReference type="RefSeq" id="WP_117580849.1">
    <property type="nucleotide sequence ID" value="NZ_QUSL01000005.1"/>
</dbReference>
<dbReference type="NCBIfam" id="TIGR00675">
    <property type="entry name" value="dcm"/>
    <property type="match status" value="1"/>
</dbReference>
<evidence type="ECO:0000256" key="5">
    <source>
        <dbReference type="PROSITE-ProRule" id="PRU01016"/>
    </source>
</evidence>
<evidence type="ECO:0000256" key="4">
    <source>
        <dbReference type="ARBA" id="ARBA00022747"/>
    </source>
</evidence>
<keyword evidence="4" id="KW-0680">Restriction system</keyword>
<dbReference type="InterPro" id="IPR029063">
    <property type="entry name" value="SAM-dependent_MTases_sf"/>
</dbReference>
<dbReference type="SUPFAM" id="SSF53335">
    <property type="entry name" value="S-adenosyl-L-methionine-dependent methyltransferases"/>
    <property type="match status" value="1"/>
</dbReference>
<comment type="similarity">
    <text evidence="5 6">Belongs to the class I-like SAM-binding methyltransferase superfamily. C5-methyltransferase family.</text>
</comment>
<dbReference type="PANTHER" id="PTHR46098:SF1">
    <property type="entry name" value="TRNA (CYTOSINE(38)-C(5))-METHYLTRANSFERASE"/>
    <property type="match status" value="1"/>
</dbReference>
<dbReference type="GO" id="GO:0032259">
    <property type="term" value="P:methylation"/>
    <property type="evidence" value="ECO:0007669"/>
    <property type="project" value="UniProtKB-KW"/>
</dbReference>
<dbReference type="GO" id="GO:0009307">
    <property type="term" value="P:DNA restriction-modification system"/>
    <property type="evidence" value="ECO:0007669"/>
    <property type="project" value="UniProtKB-KW"/>
</dbReference>
<accession>A0A3E3EF85</accession>
<dbReference type="InterPro" id="IPR018117">
    <property type="entry name" value="C5_DNA_meth_AS"/>
</dbReference>
<evidence type="ECO:0000256" key="2">
    <source>
        <dbReference type="ARBA" id="ARBA00022679"/>
    </source>
</evidence>